<dbReference type="Proteomes" id="UP000326287">
    <property type="component" value="Chromosome"/>
</dbReference>
<keyword evidence="2" id="KW-1185">Reference proteome</keyword>
<dbReference type="KEGG" id="halc:EY643_12825"/>
<evidence type="ECO:0000313" key="2">
    <source>
        <dbReference type="Proteomes" id="UP000326287"/>
    </source>
</evidence>
<evidence type="ECO:0000313" key="1">
    <source>
        <dbReference type="EMBL" id="QFU76470.1"/>
    </source>
</evidence>
<proteinExistence type="predicted"/>
<name>A0A5P9NKV1_9GAMM</name>
<dbReference type="RefSeq" id="WP_153239612.1">
    <property type="nucleotide sequence ID" value="NZ_CP036422.1"/>
</dbReference>
<sequence>MWQLEEGIGSYLYLLNDEPVPVKETWSVTRLDEGALAIASERAAPGIAIRVAARVVRGQLSEFDVDWQADGANPIRARYRLDVNSGWCGCREIDGNVEDFTPLGSELVGYPLMRIFTGSVIAELAAARGAGQVLVPSIGSPQELDTLLLPDISRRAVHLLGTEDLQNPAGSITPCERWQFIGGQYTEDAAFWLNSGGRLARYTWHQSPEQRWDVWLQQGK</sequence>
<dbReference type="OrthoDB" id="5738898at2"/>
<gene>
    <name evidence="1" type="ORF">EY643_12825</name>
</gene>
<organism evidence="1 2">
    <name type="scientific">Halioglobus maricola</name>
    <dbReference type="NCBI Taxonomy" id="2601894"/>
    <lineage>
        <taxon>Bacteria</taxon>
        <taxon>Pseudomonadati</taxon>
        <taxon>Pseudomonadota</taxon>
        <taxon>Gammaproteobacteria</taxon>
        <taxon>Cellvibrionales</taxon>
        <taxon>Halieaceae</taxon>
        <taxon>Halioglobus</taxon>
    </lineage>
</organism>
<dbReference type="AlphaFoldDB" id="A0A5P9NKV1"/>
<accession>A0A5P9NKV1</accession>
<reference evidence="1 2" key="1">
    <citation type="submission" date="2019-02" db="EMBL/GenBank/DDBJ databases">
        <authorList>
            <person name="Li S.-H."/>
        </authorList>
    </citation>
    <scope>NUCLEOTIDE SEQUENCE [LARGE SCALE GENOMIC DNA]</scope>
    <source>
        <strain evidence="1 2">IMCC14385</strain>
    </source>
</reference>
<dbReference type="EMBL" id="CP036422">
    <property type="protein sequence ID" value="QFU76470.1"/>
    <property type="molecule type" value="Genomic_DNA"/>
</dbReference>
<protein>
    <submittedName>
        <fullName evidence="1">Uncharacterized protein</fullName>
    </submittedName>
</protein>